<evidence type="ECO:0000313" key="1">
    <source>
        <dbReference type="EMBL" id="OLQ11871.1"/>
    </source>
</evidence>
<dbReference type="EMBL" id="LSRX01000053">
    <property type="protein sequence ID" value="OLQ11871.1"/>
    <property type="molecule type" value="Genomic_DNA"/>
</dbReference>
<dbReference type="OrthoDB" id="429262at2759"/>
<comment type="caution">
    <text evidence="1">The sequence shown here is derived from an EMBL/GenBank/DDBJ whole genome shotgun (WGS) entry which is preliminary data.</text>
</comment>
<dbReference type="Proteomes" id="UP000186817">
    <property type="component" value="Unassembled WGS sequence"/>
</dbReference>
<reference evidence="1 2" key="1">
    <citation type="submission" date="2016-02" db="EMBL/GenBank/DDBJ databases">
        <title>Genome analysis of coral dinoflagellate symbionts highlights evolutionary adaptations to a symbiotic lifestyle.</title>
        <authorList>
            <person name="Aranda M."/>
            <person name="Li Y."/>
            <person name="Liew Y.J."/>
            <person name="Baumgarten S."/>
            <person name="Simakov O."/>
            <person name="Wilson M."/>
            <person name="Piel J."/>
            <person name="Ashoor H."/>
            <person name="Bougouffa S."/>
            <person name="Bajic V.B."/>
            <person name="Ryu T."/>
            <person name="Ravasi T."/>
            <person name="Bayer T."/>
            <person name="Micklem G."/>
            <person name="Kim H."/>
            <person name="Bhak J."/>
            <person name="Lajeunesse T.C."/>
            <person name="Voolstra C.R."/>
        </authorList>
    </citation>
    <scope>NUCLEOTIDE SEQUENCE [LARGE SCALE GENOMIC DNA]</scope>
    <source>
        <strain evidence="1 2">CCMP2467</strain>
    </source>
</reference>
<dbReference type="InterPro" id="IPR009091">
    <property type="entry name" value="RCC1/BLIP-II"/>
</dbReference>
<sequence length="715" mass="75891">MSITVEVGLVSGKTTAVKADLDEEVGTLKRRAQMALGVGAGRLVGSSGSVLDACAPIKRARLQNGDLLTLHINRVQVQAGRDAFAAILGDGSILTWGDAEDAEGSVFPNSHFTLQDELQNVQQIQASASAFAVLLSDGTAVTCGESNCSAVQDQLKTVKQIQASRNKFVNLFAAILGDGSVVTWGKTGTVGDSSAVQGQLKNVQHIQATAGAFAAILGDGSVVTWGFPSLGGDSSAVKDQLKNVQQVQASDAAFAAILGDGSVVTWGDAEKGGDSSAVQDRLKNVQQIQSSESAFAAILGDQLKNVQQIQASIHALAAILGDGSVVTWGDAEKGGDSSTVQDRLRNVKHIQATACAFAAILGDGSVVTWGAAGAGGDSSAVQDQLKDVQQIQASDAAFAAILGDGSVVTWYHAEHGGDSSAVQDQLKNVQQIQASDAAFAAVLGDGSIVTWGHPAYGGDSSAVQDRLTEACAGGLRWRTQAYPQLLPASFLRYYQGLFQLRPLRDPNRKETLGASSPASISCIDECLGDVVLRFLLVVVVEDVLFSEYKAPSLRWENPNEKLLSLHAYQERSSWANDAFDIHRPLHQRLERRKPDKAGPKIVHDQTTFSYNSQVGLAKDASASSWDMWRPANHCAPPWRNSTGPSVVFQASELHPIRHTLGLQLELFGAVSTKLNRDPGGRARWSLMHERRGCQQGFPPSGPLLPRDFERGIALC</sequence>
<protein>
    <recommendedName>
        <fullName evidence="3">E3 ubiquitin-protein ligase HERC2</fullName>
    </recommendedName>
</protein>
<dbReference type="PANTHER" id="PTHR45982:SF1">
    <property type="entry name" value="REGULATOR OF CHROMOSOME CONDENSATION"/>
    <property type="match status" value="1"/>
</dbReference>
<dbReference type="Gene3D" id="2.130.10.30">
    <property type="entry name" value="Regulator of chromosome condensation 1/beta-lactamase-inhibitor protein II"/>
    <property type="match status" value="2"/>
</dbReference>
<gene>
    <name evidence="1" type="ORF">AK812_SmicGene4296</name>
</gene>
<organism evidence="1 2">
    <name type="scientific">Symbiodinium microadriaticum</name>
    <name type="common">Dinoflagellate</name>
    <name type="synonym">Zooxanthella microadriatica</name>
    <dbReference type="NCBI Taxonomy" id="2951"/>
    <lineage>
        <taxon>Eukaryota</taxon>
        <taxon>Sar</taxon>
        <taxon>Alveolata</taxon>
        <taxon>Dinophyceae</taxon>
        <taxon>Suessiales</taxon>
        <taxon>Symbiodiniaceae</taxon>
        <taxon>Symbiodinium</taxon>
    </lineage>
</organism>
<accession>A0A1Q9EWS3</accession>
<evidence type="ECO:0008006" key="3">
    <source>
        <dbReference type="Google" id="ProtNLM"/>
    </source>
</evidence>
<keyword evidence="2" id="KW-1185">Reference proteome</keyword>
<name>A0A1Q9EWS3_SYMMI</name>
<evidence type="ECO:0000313" key="2">
    <source>
        <dbReference type="Proteomes" id="UP000186817"/>
    </source>
</evidence>
<dbReference type="AlphaFoldDB" id="A0A1Q9EWS3"/>
<proteinExistence type="predicted"/>
<dbReference type="SUPFAM" id="SSF50985">
    <property type="entry name" value="RCC1/BLIP-II"/>
    <property type="match status" value="1"/>
</dbReference>
<dbReference type="InterPro" id="IPR051553">
    <property type="entry name" value="Ran_GTPase-activating"/>
</dbReference>
<dbReference type="PANTHER" id="PTHR45982">
    <property type="entry name" value="REGULATOR OF CHROMOSOME CONDENSATION"/>
    <property type="match status" value="1"/>
</dbReference>